<dbReference type="InterPro" id="IPR000719">
    <property type="entry name" value="Prot_kinase_dom"/>
</dbReference>
<dbReference type="HOGENOM" id="CLU_076146_0_0_1"/>
<dbReference type="GO" id="GO:0044773">
    <property type="term" value="P:mitotic DNA damage checkpoint signaling"/>
    <property type="evidence" value="ECO:0007669"/>
    <property type="project" value="TreeGrafter"/>
</dbReference>
<dbReference type="KEGG" id="ttt:THITE_2113768"/>
<dbReference type="RefSeq" id="XP_003652363.1">
    <property type="nucleotide sequence ID" value="XM_003652315.1"/>
</dbReference>
<dbReference type="eggNOG" id="KOG0660">
    <property type="taxonomic scope" value="Eukaryota"/>
</dbReference>
<dbReference type="PROSITE" id="PS50011">
    <property type="entry name" value="PROTEIN_KINASE_DOM"/>
    <property type="match status" value="1"/>
</dbReference>
<dbReference type="PROSITE" id="PS00108">
    <property type="entry name" value="PROTEIN_KINASE_ST"/>
    <property type="match status" value="1"/>
</dbReference>
<dbReference type="EMBL" id="CP003010">
    <property type="protein sequence ID" value="AEO66027.1"/>
    <property type="molecule type" value="Genomic_DNA"/>
</dbReference>
<sequence length="337" mass="38376">MASSAMKAGQSLKGKSGIYTLTKQLYPTIWLATDASDRTVIIKRDISKRIDTERTLLHRFQSNSLFRPLIDEIEEARPHDPAVIERSKPEGSVATEESEPDESSTIVLRYYDSHIGEIAKEKGLSSREAKYVGSRVLQALRDLHAIGYIHTDVKPRNILVNLCQEGDMRFKDVCLADLGDALTTDSHEARSGYPYGTPLFRSPEATLMMPFTTAHDIWSFGATMISLIYGRNFSIFTPRCRPEDEMYVDGIVRNFHKYFGPFPSSYLTIPGIDEVRLEALTEITEQGKERGLFKRASSTEISNQDRDFIWNLMKLDYRDRPTAAELLENEWFADTDR</sequence>
<dbReference type="Proteomes" id="UP000008181">
    <property type="component" value="Chromosome 2"/>
</dbReference>
<dbReference type="OrthoDB" id="5979581at2759"/>
<dbReference type="GO" id="GO:0005524">
    <property type="term" value="F:ATP binding"/>
    <property type="evidence" value="ECO:0007669"/>
    <property type="project" value="InterPro"/>
</dbReference>
<feature type="domain" description="Protein kinase" evidence="2">
    <location>
        <begin position="1"/>
        <end position="332"/>
    </location>
</feature>
<dbReference type="GO" id="GO:0005634">
    <property type="term" value="C:nucleus"/>
    <property type="evidence" value="ECO:0007669"/>
    <property type="project" value="TreeGrafter"/>
</dbReference>
<evidence type="ECO:0000313" key="3">
    <source>
        <dbReference type="EMBL" id="AEO66027.1"/>
    </source>
</evidence>
<dbReference type="STRING" id="578455.G2R480"/>
<dbReference type="AlphaFoldDB" id="G2R480"/>
<dbReference type="SMART" id="SM00220">
    <property type="entry name" value="S_TKc"/>
    <property type="match status" value="1"/>
</dbReference>
<dbReference type="Pfam" id="PF00069">
    <property type="entry name" value="Pkinase"/>
    <property type="match status" value="1"/>
</dbReference>
<protein>
    <recommendedName>
        <fullName evidence="2">Protein kinase domain-containing protein</fullName>
    </recommendedName>
</protein>
<dbReference type="GO" id="GO:0004674">
    <property type="term" value="F:protein serine/threonine kinase activity"/>
    <property type="evidence" value="ECO:0007669"/>
    <property type="project" value="TreeGrafter"/>
</dbReference>
<feature type="compositionally biased region" description="Basic and acidic residues" evidence="1">
    <location>
        <begin position="77"/>
        <end position="89"/>
    </location>
</feature>
<feature type="region of interest" description="Disordered" evidence="1">
    <location>
        <begin position="77"/>
        <end position="101"/>
    </location>
</feature>
<evidence type="ECO:0000313" key="4">
    <source>
        <dbReference type="Proteomes" id="UP000008181"/>
    </source>
</evidence>
<gene>
    <name evidence="3" type="ORF">THITE_2113768</name>
</gene>
<dbReference type="Gene3D" id="1.10.510.10">
    <property type="entry name" value="Transferase(Phosphotransferase) domain 1"/>
    <property type="match status" value="1"/>
</dbReference>
<keyword evidence="4" id="KW-1185">Reference proteome</keyword>
<dbReference type="InterPro" id="IPR008271">
    <property type="entry name" value="Ser/Thr_kinase_AS"/>
</dbReference>
<evidence type="ECO:0000256" key="1">
    <source>
        <dbReference type="SAM" id="MobiDB-lite"/>
    </source>
</evidence>
<name>G2R480_THETT</name>
<accession>G2R480</accession>
<dbReference type="PANTHER" id="PTHR44167">
    <property type="entry name" value="OVARIAN-SPECIFIC SERINE/THREONINE-PROTEIN KINASE LOK-RELATED"/>
    <property type="match status" value="1"/>
</dbReference>
<proteinExistence type="predicted"/>
<dbReference type="InterPro" id="IPR011009">
    <property type="entry name" value="Kinase-like_dom_sf"/>
</dbReference>
<reference evidence="3 4" key="1">
    <citation type="journal article" date="2011" name="Nat. Biotechnol.">
        <title>Comparative genomic analysis of the thermophilic biomass-degrading fungi Myceliophthora thermophila and Thielavia terrestris.</title>
        <authorList>
            <person name="Berka R.M."/>
            <person name="Grigoriev I.V."/>
            <person name="Otillar R."/>
            <person name="Salamov A."/>
            <person name="Grimwood J."/>
            <person name="Reid I."/>
            <person name="Ishmael N."/>
            <person name="John T."/>
            <person name="Darmond C."/>
            <person name="Moisan M.-C."/>
            <person name="Henrissat B."/>
            <person name="Coutinho P.M."/>
            <person name="Lombard V."/>
            <person name="Natvig D.O."/>
            <person name="Lindquist E."/>
            <person name="Schmutz J."/>
            <person name="Lucas S."/>
            <person name="Harris P."/>
            <person name="Powlowski J."/>
            <person name="Bellemare A."/>
            <person name="Taylor D."/>
            <person name="Butler G."/>
            <person name="de Vries R.P."/>
            <person name="Allijn I.E."/>
            <person name="van den Brink J."/>
            <person name="Ushinsky S."/>
            <person name="Storms R."/>
            <person name="Powell A.J."/>
            <person name="Paulsen I.T."/>
            <person name="Elbourne L.D.H."/>
            <person name="Baker S.E."/>
            <person name="Magnuson J."/>
            <person name="LaBoissiere S."/>
            <person name="Clutterbuck A.J."/>
            <person name="Martinez D."/>
            <person name="Wogulis M."/>
            <person name="de Leon A.L."/>
            <person name="Rey M.W."/>
            <person name="Tsang A."/>
        </authorList>
    </citation>
    <scope>NUCLEOTIDE SEQUENCE [LARGE SCALE GENOMIC DNA]</scope>
    <source>
        <strain evidence="4">ATCC 38088 / NRRL 8126</strain>
    </source>
</reference>
<dbReference type="PANTHER" id="PTHR44167:SF30">
    <property type="entry name" value="PHOSPHORYLASE KINASE"/>
    <property type="match status" value="1"/>
</dbReference>
<dbReference type="SUPFAM" id="SSF56112">
    <property type="entry name" value="Protein kinase-like (PK-like)"/>
    <property type="match status" value="1"/>
</dbReference>
<dbReference type="GeneID" id="11517903"/>
<evidence type="ECO:0000259" key="2">
    <source>
        <dbReference type="PROSITE" id="PS50011"/>
    </source>
</evidence>
<organism evidence="3 4">
    <name type="scientific">Thermothielavioides terrestris (strain ATCC 38088 / NRRL 8126)</name>
    <name type="common">Thielavia terrestris</name>
    <dbReference type="NCBI Taxonomy" id="578455"/>
    <lineage>
        <taxon>Eukaryota</taxon>
        <taxon>Fungi</taxon>
        <taxon>Dikarya</taxon>
        <taxon>Ascomycota</taxon>
        <taxon>Pezizomycotina</taxon>
        <taxon>Sordariomycetes</taxon>
        <taxon>Sordariomycetidae</taxon>
        <taxon>Sordariales</taxon>
        <taxon>Chaetomiaceae</taxon>
        <taxon>Thermothielavioides</taxon>
        <taxon>Thermothielavioides terrestris</taxon>
    </lineage>
</organism>